<protein>
    <recommendedName>
        <fullName evidence="8">Alanyl-transfer RNA synthetases family profile domain-containing protein</fullName>
    </recommendedName>
</protein>
<keyword evidence="10" id="KW-1185">Reference proteome</keyword>
<dbReference type="GO" id="GO:0046872">
    <property type="term" value="F:metal ion binding"/>
    <property type="evidence" value="ECO:0007669"/>
    <property type="project" value="UniProtKB-KW"/>
</dbReference>
<dbReference type="GO" id="GO:0005737">
    <property type="term" value="C:cytoplasm"/>
    <property type="evidence" value="ECO:0007669"/>
    <property type="project" value="UniProtKB-SubCell"/>
</dbReference>
<dbReference type="Gene3D" id="3.30.980.10">
    <property type="entry name" value="Threonyl-trna Synthetase, Chain A, domain 2"/>
    <property type="match status" value="1"/>
</dbReference>
<reference evidence="9 10" key="1">
    <citation type="submission" date="2024-07" db="EMBL/GenBank/DDBJ databases">
        <title>Chromosome-level genome assembly of the water stick insect Ranatra chinensis (Heteroptera: Nepidae).</title>
        <authorList>
            <person name="Liu X."/>
        </authorList>
    </citation>
    <scope>NUCLEOTIDE SEQUENCE [LARGE SCALE GENOMIC DNA]</scope>
    <source>
        <strain evidence="9">Cailab_2021Rc</strain>
        <tissue evidence="9">Muscle</tissue>
    </source>
</reference>
<dbReference type="SUPFAM" id="SSF50447">
    <property type="entry name" value="Translation proteins"/>
    <property type="match status" value="1"/>
</dbReference>
<feature type="non-terminal residue" evidence="9">
    <location>
        <position position="1"/>
    </location>
</feature>
<dbReference type="GO" id="GO:0002161">
    <property type="term" value="F:aminoacyl-tRNA deacylase activity"/>
    <property type="evidence" value="ECO:0007669"/>
    <property type="project" value="UniProtKB-ARBA"/>
</dbReference>
<comment type="cofactor">
    <cofactor evidence="1">
        <name>Zn(2+)</name>
        <dbReference type="ChEBI" id="CHEBI:29105"/>
    </cofactor>
</comment>
<dbReference type="PANTHER" id="PTHR43462">
    <property type="entry name" value="ALANYL-TRNA EDITING PROTEIN"/>
    <property type="match status" value="1"/>
</dbReference>
<accession>A0ABD0YDQ2</accession>
<evidence type="ECO:0000256" key="2">
    <source>
        <dbReference type="ARBA" id="ARBA00004496"/>
    </source>
</evidence>
<keyword evidence="7" id="KW-0648">Protein biosynthesis</keyword>
<dbReference type="Gene3D" id="2.40.30.130">
    <property type="match status" value="1"/>
</dbReference>
<dbReference type="Pfam" id="PF07973">
    <property type="entry name" value="tRNA_SAD"/>
    <property type="match status" value="1"/>
</dbReference>
<evidence type="ECO:0000259" key="8">
    <source>
        <dbReference type="PROSITE" id="PS50860"/>
    </source>
</evidence>
<dbReference type="InterPro" id="IPR012947">
    <property type="entry name" value="tRNA_SAD"/>
</dbReference>
<evidence type="ECO:0000256" key="1">
    <source>
        <dbReference type="ARBA" id="ARBA00001947"/>
    </source>
</evidence>
<keyword evidence="6" id="KW-0862">Zinc</keyword>
<dbReference type="PANTHER" id="PTHR43462:SF1">
    <property type="entry name" value="ALANYL-TRNA EDITING PROTEIN AARSD1"/>
    <property type="match status" value="1"/>
</dbReference>
<dbReference type="AlphaFoldDB" id="A0ABD0YDQ2"/>
<dbReference type="InterPro" id="IPR018165">
    <property type="entry name" value="Ala-tRNA-synth_IIc_core"/>
</dbReference>
<evidence type="ECO:0000256" key="3">
    <source>
        <dbReference type="ARBA" id="ARBA00008429"/>
    </source>
</evidence>
<dbReference type="Proteomes" id="UP001558652">
    <property type="component" value="Unassembled WGS sequence"/>
</dbReference>
<dbReference type="InterPro" id="IPR009000">
    <property type="entry name" value="Transl_B-barrel_sf"/>
</dbReference>
<evidence type="ECO:0000313" key="10">
    <source>
        <dbReference type="Proteomes" id="UP001558652"/>
    </source>
</evidence>
<gene>
    <name evidence="9" type="ORF">AAG570_013734</name>
</gene>
<evidence type="ECO:0000313" key="9">
    <source>
        <dbReference type="EMBL" id="KAL1129204.1"/>
    </source>
</evidence>
<proteinExistence type="inferred from homology"/>
<dbReference type="InterPro" id="IPR051335">
    <property type="entry name" value="Alanyl-tRNA_Editing_Enzymes"/>
</dbReference>
<dbReference type="EMBL" id="JBFDAA010000009">
    <property type="protein sequence ID" value="KAL1129204.1"/>
    <property type="molecule type" value="Genomic_DNA"/>
</dbReference>
<sequence length="304" mass="34169">FKSRVVACNPAEFEKTVDGKKCTVSGYEVILDDTILFPEGGGQPCDYGYLNNNPVYLVLRRGPDAVHFTENQFEIGEHVEQRVDWERRLDHMQQHSGQHLITALADSLYGFKTTAWSLGKDISFIELDTPKIKQEDVDNLEKIVNEKIRLGLNVSVQEYKADDPVLKEIRTRGLPDDHTGEVRVVSIENIESNICCGTHVSNLCQLQAIKLVGVQKGKKGKVNLQFLVGTRVLQRLASALQKEQALTTILNNGPESHVELVDKLHKTSKAAHKNHQNVLKELAALETKLLKSSSPRPKFYSLHR</sequence>
<comment type="similarity">
    <text evidence="3">Belongs to the class-II aminoacyl-tRNA synthetase family. Alax-L subfamily.</text>
</comment>
<keyword evidence="5" id="KW-0479">Metal-binding</keyword>
<dbReference type="PROSITE" id="PS50860">
    <property type="entry name" value="AA_TRNA_LIGASE_II_ALA"/>
    <property type="match status" value="1"/>
</dbReference>
<dbReference type="InterPro" id="IPR018163">
    <property type="entry name" value="Thr/Ala-tRNA-synth_IIc_edit"/>
</dbReference>
<keyword evidence="4" id="KW-0963">Cytoplasm</keyword>
<dbReference type="SMART" id="SM00863">
    <property type="entry name" value="tRNA_SAD"/>
    <property type="match status" value="1"/>
</dbReference>
<evidence type="ECO:0000256" key="6">
    <source>
        <dbReference type="ARBA" id="ARBA00022833"/>
    </source>
</evidence>
<name>A0ABD0YDQ2_9HEMI</name>
<feature type="domain" description="Alanyl-transfer RNA synthetases family profile" evidence="8">
    <location>
        <begin position="1"/>
        <end position="238"/>
    </location>
</feature>
<dbReference type="SUPFAM" id="SSF55186">
    <property type="entry name" value="ThrRS/AlaRS common domain"/>
    <property type="match status" value="1"/>
</dbReference>
<dbReference type="FunFam" id="3.30.980.10:FF:000007">
    <property type="entry name" value="alanyl-tRNA editing protein Aarsd1"/>
    <property type="match status" value="1"/>
</dbReference>
<comment type="caution">
    <text evidence="9">The sequence shown here is derived from an EMBL/GenBank/DDBJ whole genome shotgun (WGS) entry which is preliminary data.</text>
</comment>
<evidence type="ECO:0000256" key="5">
    <source>
        <dbReference type="ARBA" id="ARBA00022723"/>
    </source>
</evidence>
<evidence type="ECO:0000256" key="7">
    <source>
        <dbReference type="ARBA" id="ARBA00022917"/>
    </source>
</evidence>
<evidence type="ECO:0000256" key="4">
    <source>
        <dbReference type="ARBA" id="ARBA00022490"/>
    </source>
</evidence>
<organism evidence="9 10">
    <name type="scientific">Ranatra chinensis</name>
    <dbReference type="NCBI Taxonomy" id="642074"/>
    <lineage>
        <taxon>Eukaryota</taxon>
        <taxon>Metazoa</taxon>
        <taxon>Ecdysozoa</taxon>
        <taxon>Arthropoda</taxon>
        <taxon>Hexapoda</taxon>
        <taxon>Insecta</taxon>
        <taxon>Pterygota</taxon>
        <taxon>Neoptera</taxon>
        <taxon>Paraneoptera</taxon>
        <taxon>Hemiptera</taxon>
        <taxon>Heteroptera</taxon>
        <taxon>Panheteroptera</taxon>
        <taxon>Nepomorpha</taxon>
        <taxon>Nepidae</taxon>
        <taxon>Ranatrinae</taxon>
        <taxon>Ranatra</taxon>
    </lineage>
</organism>
<comment type="subcellular location">
    <subcellularLocation>
        <location evidence="2">Cytoplasm</location>
    </subcellularLocation>
</comment>
<dbReference type="GO" id="GO:0006412">
    <property type="term" value="P:translation"/>
    <property type="evidence" value="ECO:0007669"/>
    <property type="project" value="UniProtKB-KW"/>
</dbReference>